<evidence type="ECO:0000256" key="1">
    <source>
        <dbReference type="SAM" id="Phobius"/>
    </source>
</evidence>
<organism evidence="2 3">
    <name type="scientific">Halovenus rubra</name>
    <dbReference type="NCBI Taxonomy" id="869890"/>
    <lineage>
        <taxon>Archaea</taxon>
        <taxon>Methanobacteriati</taxon>
        <taxon>Methanobacteriota</taxon>
        <taxon>Stenosarchaea group</taxon>
        <taxon>Halobacteria</taxon>
        <taxon>Halobacteriales</taxon>
        <taxon>Haloarculaceae</taxon>
        <taxon>Halovenus</taxon>
    </lineage>
</organism>
<sequence length="154" mass="16431">MVDNRAVSIAVAHGLTLAITTILISGLLLGAGDLLEAQEQRAAKAQFDEIGGDLVAQLNTLDRLNSTGDEVNVTVQPEYPEQVASGRWNLELQSGSESSTYTTASVIRIESPSHDRTIEYPLSNSTSINYGTPANSYKPVISLCNGEITFGECS</sequence>
<proteinExistence type="predicted"/>
<feature type="transmembrane region" description="Helical" evidence="1">
    <location>
        <begin position="6"/>
        <end position="31"/>
    </location>
</feature>
<dbReference type="RefSeq" id="WP_267637981.1">
    <property type="nucleotide sequence ID" value="NZ_JAODIY010000011.1"/>
</dbReference>
<comment type="caution">
    <text evidence="2">The sequence shown here is derived from an EMBL/GenBank/DDBJ whole genome shotgun (WGS) entry which is preliminary data.</text>
</comment>
<dbReference type="AlphaFoldDB" id="A0ABD5XBT9"/>
<dbReference type="Pfam" id="PF23928">
    <property type="entry name" value="DUF7266"/>
    <property type="match status" value="1"/>
</dbReference>
<dbReference type="Proteomes" id="UP001596414">
    <property type="component" value="Unassembled WGS sequence"/>
</dbReference>
<evidence type="ECO:0000313" key="3">
    <source>
        <dbReference type="Proteomes" id="UP001596414"/>
    </source>
</evidence>
<dbReference type="EMBL" id="JBHSZQ010000050">
    <property type="protein sequence ID" value="MFC7127378.1"/>
    <property type="molecule type" value="Genomic_DNA"/>
</dbReference>
<reference evidence="2 3" key="1">
    <citation type="journal article" date="2014" name="Int. J. Syst. Evol. Microbiol.">
        <title>Complete genome sequence of Corynebacterium casei LMG S-19264T (=DSM 44701T), isolated from a smear-ripened cheese.</title>
        <authorList>
            <consortium name="US DOE Joint Genome Institute (JGI-PGF)"/>
            <person name="Walter F."/>
            <person name="Albersmeier A."/>
            <person name="Kalinowski J."/>
            <person name="Ruckert C."/>
        </authorList>
    </citation>
    <scope>NUCLEOTIDE SEQUENCE [LARGE SCALE GENOMIC DNA]</scope>
    <source>
        <strain evidence="2 3">CGMCC 4.7215</strain>
    </source>
</reference>
<name>A0ABD5XBT9_9EURY</name>
<evidence type="ECO:0008006" key="4">
    <source>
        <dbReference type="Google" id="ProtNLM"/>
    </source>
</evidence>
<evidence type="ECO:0000313" key="2">
    <source>
        <dbReference type="EMBL" id="MFC7127378.1"/>
    </source>
</evidence>
<keyword evidence="1" id="KW-1133">Transmembrane helix</keyword>
<protein>
    <recommendedName>
        <fullName evidence="4">Flagellar protein FlaF</fullName>
    </recommendedName>
</protein>
<keyword evidence="1" id="KW-0812">Transmembrane</keyword>
<keyword evidence="1" id="KW-0472">Membrane</keyword>
<dbReference type="InterPro" id="IPR055690">
    <property type="entry name" value="DUF7266"/>
</dbReference>
<accession>A0ABD5XBT9</accession>
<gene>
    <name evidence="2" type="ORF">ACFQJ7_15360</name>
</gene>